<name>A0A3N4HPF0_ASCIM</name>
<dbReference type="EMBL" id="ML119758">
    <property type="protein sequence ID" value="RPA75703.1"/>
    <property type="molecule type" value="Genomic_DNA"/>
</dbReference>
<protein>
    <submittedName>
        <fullName evidence="2">Uncharacterized protein</fullName>
    </submittedName>
</protein>
<feature type="region of interest" description="Disordered" evidence="1">
    <location>
        <begin position="377"/>
        <end position="400"/>
    </location>
</feature>
<organism evidence="2 3">
    <name type="scientific">Ascobolus immersus RN42</name>
    <dbReference type="NCBI Taxonomy" id="1160509"/>
    <lineage>
        <taxon>Eukaryota</taxon>
        <taxon>Fungi</taxon>
        <taxon>Dikarya</taxon>
        <taxon>Ascomycota</taxon>
        <taxon>Pezizomycotina</taxon>
        <taxon>Pezizomycetes</taxon>
        <taxon>Pezizales</taxon>
        <taxon>Ascobolaceae</taxon>
        <taxon>Ascobolus</taxon>
    </lineage>
</organism>
<evidence type="ECO:0000313" key="3">
    <source>
        <dbReference type="Proteomes" id="UP000275078"/>
    </source>
</evidence>
<dbReference type="AlphaFoldDB" id="A0A3N4HPF0"/>
<dbReference type="OrthoDB" id="515064at2759"/>
<dbReference type="Proteomes" id="UP000275078">
    <property type="component" value="Unassembled WGS sequence"/>
</dbReference>
<evidence type="ECO:0000313" key="2">
    <source>
        <dbReference type="EMBL" id="RPA75703.1"/>
    </source>
</evidence>
<keyword evidence="3" id="KW-1185">Reference proteome</keyword>
<proteinExistence type="predicted"/>
<reference evidence="2 3" key="1">
    <citation type="journal article" date="2018" name="Nat. Ecol. Evol.">
        <title>Pezizomycetes genomes reveal the molecular basis of ectomycorrhizal truffle lifestyle.</title>
        <authorList>
            <person name="Murat C."/>
            <person name="Payen T."/>
            <person name="Noel B."/>
            <person name="Kuo A."/>
            <person name="Morin E."/>
            <person name="Chen J."/>
            <person name="Kohler A."/>
            <person name="Krizsan K."/>
            <person name="Balestrini R."/>
            <person name="Da Silva C."/>
            <person name="Montanini B."/>
            <person name="Hainaut M."/>
            <person name="Levati E."/>
            <person name="Barry K.W."/>
            <person name="Belfiori B."/>
            <person name="Cichocki N."/>
            <person name="Clum A."/>
            <person name="Dockter R.B."/>
            <person name="Fauchery L."/>
            <person name="Guy J."/>
            <person name="Iotti M."/>
            <person name="Le Tacon F."/>
            <person name="Lindquist E.A."/>
            <person name="Lipzen A."/>
            <person name="Malagnac F."/>
            <person name="Mello A."/>
            <person name="Molinier V."/>
            <person name="Miyauchi S."/>
            <person name="Poulain J."/>
            <person name="Riccioni C."/>
            <person name="Rubini A."/>
            <person name="Sitrit Y."/>
            <person name="Splivallo R."/>
            <person name="Traeger S."/>
            <person name="Wang M."/>
            <person name="Zifcakova L."/>
            <person name="Wipf D."/>
            <person name="Zambonelli A."/>
            <person name="Paolocci F."/>
            <person name="Nowrousian M."/>
            <person name="Ottonello S."/>
            <person name="Baldrian P."/>
            <person name="Spatafora J.W."/>
            <person name="Henrissat B."/>
            <person name="Nagy L.G."/>
            <person name="Aury J.M."/>
            <person name="Wincker P."/>
            <person name="Grigoriev I.V."/>
            <person name="Bonfante P."/>
            <person name="Martin F.M."/>
        </authorList>
    </citation>
    <scope>NUCLEOTIDE SEQUENCE [LARGE SCALE GENOMIC DNA]</scope>
    <source>
        <strain evidence="2 3">RN42</strain>
    </source>
</reference>
<sequence length="400" mass="46752">MTLDATEQHLQDRSHRRTVEMRVTGILMDPKDDPDPYHKYPMGFYYPWRKKWEDFLTFARERLPCQWDRWPEDASIEGTLRRVPVNAVTNKLVLAGSTQVDLQIVYRVRLRMRCLLCPGKLYTTPNDAELHLRSVSHRWRVETKFCKLWKCELRASGAEVGTYATDSDHRWLQRHWYLLDLKERYPDSRLDVIVEPFSLITETDMITVGGRSKGVEITEEGIPSIICLDCPEYRYEPQPKKDGCLPLGRRFYRFGIRGSFEFRHLNSKSHQARVENRLKGTIVEDDDTMPWKWLGEAKLRFKEAYSDARIVVKSARFQLRDKMEHETFFKISPGIMCLDCSEGGVDVLYKAGPGRTFDDFAKEHLTDEKHKEMVKARVSGVSPSKRNRRKGALSEKAVLE</sequence>
<gene>
    <name evidence="2" type="ORF">BJ508DRAFT_311706</name>
</gene>
<accession>A0A3N4HPF0</accession>
<evidence type="ECO:0000256" key="1">
    <source>
        <dbReference type="SAM" id="MobiDB-lite"/>
    </source>
</evidence>